<feature type="region of interest" description="Disordered" evidence="1">
    <location>
        <begin position="197"/>
        <end position="222"/>
    </location>
</feature>
<dbReference type="EMBL" id="JBBNAF010000008">
    <property type="protein sequence ID" value="KAK9121598.1"/>
    <property type="molecule type" value="Genomic_DNA"/>
</dbReference>
<comment type="caution">
    <text evidence="2">The sequence shown here is derived from an EMBL/GenBank/DDBJ whole genome shotgun (WGS) entry which is preliminary data.</text>
</comment>
<proteinExistence type="predicted"/>
<name>A0AAP0NWG8_9MAGN</name>
<evidence type="ECO:0000313" key="2">
    <source>
        <dbReference type="EMBL" id="KAK9121598.1"/>
    </source>
</evidence>
<evidence type="ECO:0000256" key="1">
    <source>
        <dbReference type="SAM" id="MobiDB-lite"/>
    </source>
</evidence>
<dbReference type="Proteomes" id="UP001420932">
    <property type="component" value="Unassembled WGS sequence"/>
</dbReference>
<accession>A0AAP0NWG8</accession>
<gene>
    <name evidence="2" type="ORF">Syun_019215</name>
</gene>
<protein>
    <submittedName>
        <fullName evidence="2">Uncharacterized protein</fullName>
    </submittedName>
</protein>
<organism evidence="2 3">
    <name type="scientific">Stephania yunnanensis</name>
    <dbReference type="NCBI Taxonomy" id="152371"/>
    <lineage>
        <taxon>Eukaryota</taxon>
        <taxon>Viridiplantae</taxon>
        <taxon>Streptophyta</taxon>
        <taxon>Embryophyta</taxon>
        <taxon>Tracheophyta</taxon>
        <taxon>Spermatophyta</taxon>
        <taxon>Magnoliopsida</taxon>
        <taxon>Ranunculales</taxon>
        <taxon>Menispermaceae</taxon>
        <taxon>Menispermoideae</taxon>
        <taxon>Cissampelideae</taxon>
        <taxon>Stephania</taxon>
    </lineage>
</organism>
<evidence type="ECO:0000313" key="3">
    <source>
        <dbReference type="Proteomes" id="UP001420932"/>
    </source>
</evidence>
<reference evidence="2 3" key="1">
    <citation type="submission" date="2024-01" db="EMBL/GenBank/DDBJ databases">
        <title>Genome assemblies of Stephania.</title>
        <authorList>
            <person name="Yang L."/>
        </authorList>
    </citation>
    <scope>NUCLEOTIDE SEQUENCE [LARGE SCALE GENOMIC DNA]</scope>
    <source>
        <strain evidence="2">YNDBR</strain>
        <tissue evidence="2">Leaf</tissue>
    </source>
</reference>
<keyword evidence="3" id="KW-1185">Reference proteome</keyword>
<dbReference type="AlphaFoldDB" id="A0AAP0NWG8"/>
<sequence>MLMVQATRMVWKAKVALNVTHARVNEKSESIIQESTHDLDREFKSNEVVVETVGDGLGLQRLQSAAAGGGRADGLVAARNRSDDRDLGFGREISMKERELGNVGPKAVREGENVLDEQSAVSGVVSTEGPETRERWLRVRSSWISVMVSLLSLLSSYASCSSGFESKSPSNPFRATFLFPISVSLCERGVSYSPNRASTISTGDSPFSGDDESRGDILLGGP</sequence>